<dbReference type="EMBL" id="JXQV01000008">
    <property type="protein sequence ID" value="KIQ03356.1"/>
    <property type="molecule type" value="Genomic_DNA"/>
</dbReference>
<evidence type="ECO:0000256" key="6">
    <source>
        <dbReference type="SAM" id="SignalP"/>
    </source>
</evidence>
<dbReference type="InterPro" id="IPR051692">
    <property type="entry name" value="OMP-like"/>
</dbReference>
<dbReference type="Gene3D" id="2.40.160.20">
    <property type="match status" value="1"/>
</dbReference>
<reference evidence="8 9" key="1">
    <citation type="submission" date="2014-12" db="EMBL/GenBank/DDBJ databases">
        <title>16Stimator: statistical estimation of ribosomal gene copy numbers from draft genome assemblies.</title>
        <authorList>
            <person name="Perisin M.A."/>
            <person name="Vetter M."/>
            <person name="Gilbert J.A."/>
            <person name="Bergelson J."/>
        </authorList>
    </citation>
    <scope>NUCLEOTIDE SEQUENCE [LARGE SCALE GENOMIC DNA]</scope>
    <source>
        <strain evidence="8 9">MEJ076</strain>
    </source>
</reference>
<dbReference type="GO" id="GO:0009279">
    <property type="term" value="C:cell outer membrane"/>
    <property type="evidence" value="ECO:0007669"/>
    <property type="project" value="UniProtKB-SubCell"/>
</dbReference>
<feature type="signal peptide" evidence="6">
    <location>
        <begin position="1"/>
        <end position="23"/>
    </location>
</feature>
<keyword evidence="3" id="KW-0472">Membrane</keyword>
<dbReference type="InterPro" id="IPR011250">
    <property type="entry name" value="OMP/PagP_B-barrel"/>
</dbReference>
<dbReference type="InterPro" id="IPR027385">
    <property type="entry name" value="Beta-barrel_OMP"/>
</dbReference>
<evidence type="ECO:0000256" key="1">
    <source>
        <dbReference type="ARBA" id="ARBA00004442"/>
    </source>
</evidence>
<evidence type="ECO:0000256" key="2">
    <source>
        <dbReference type="ARBA" id="ARBA00022729"/>
    </source>
</evidence>
<comment type="subcellular location">
    <subcellularLocation>
        <location evidence="1">Cell outer membrane</location>
    </subcellularLocation>
</comment>
<evidence type="ECO:0000313" key="9">
    <source>
        <dbReference type="Proteomes" id="UP000035017"/>
    </source>
</evidence>
<dbReference type="Pfam" id="PF13505">
    <property type="entry name" value="OMP_b-brl"/>
    <property type="match status" value="1"/>
</dbReference>
<feature type="chain" id="PRO_5002215077" description="Outer membrane protein beta-barrel domain-containing protein" evidence="6">
    <location>
        <begin position="24"/>
        <end position="209"/>
    </location>
</feature>
<evidence type="ECO:0000256" key="3">
    <source>
        <dbReference type="ARBA" id="ARBA00023136"/>
    </source>
</evidence>
<evidence type="ECO:0000256" key="4">
    <source>
        <dbReference type="ARBA" id="ARBA00023237"/>
    </source>
</evidence>
<dbReference type="PANTHER" id="PTHR34001:SF3">
    <property type="entry name" value="BLL7405 PROTEIN"/>
    <property type="match status" value="1"/>
</dbReference>
<accession>A0A0D0L0Y1</accession>
<dbReference type="OrthoDB" id="9815357at2"/>
<name>A0A0D0L0Y1_AGRTU</name>
<sequence>MSKTLKSVAAAALVSLVAAPALAADLSSYEAPPPAYSEEPKTSWTGAYVGGHVGAAMPSANPFKGGKGLALGAQAGYDYDLGSAVVGGEVEATHLGDTRAKVPNGNLKERWRAAAKVRTGVKLDDTLVYGTAGLTVTSLRDGGGVTGPDGMKEGYLLGAGAEHRFTPQVSAKVEYNYVATDDVRTFSNGVTSHTDLTDHVVKGGVNYRF</sequence>
<comment type="caution">
    <text evidence="8">The sequence shown here is derived from an EMBL/GenBank/DDBJ whole genome shotgun (WGS) entry which is preliminary data.</text>
</comment>
<proteinExistence type="inferred from homology"/>
<dbReference type="PANTHER" id="PTHR34001">
    <property type="entry name" value="BLL7405 PROTEIN"/>
    <property type="match status" value="1"/>
</dbReference>
<keyword evidence="2 6" id="KW-0732">Signal</keyword>
<organism evidence="8 9">
    <name type="scientific">Agrobacterium tumefaciens</name>
    <dbReference type="NCBI Taxonomy" id="358"/>
    <lineage>
        <taxon>Bacteria</taxon>
        <taxon>Pseudomonadati</taxon>
        <taxon>Pseudomonadota</taxon>
        <taxon>Alphaproteobacteria</taxon>
        <taxon>Hyphomicrobiales</taxon>
        <taxon>Rhizobiaceae</taxon>
        <taxon>Rhizobium/Agrobacterium group</taxon>
        <taxon>Agrobacterium</taxon>
        <taxon>Agrobacterium tumefaciens complex</taxon>
    </lineage>
</organism>
<gene>
    <name evidence="8" type="ORF">RU07_07780</name>
</gene>
<evidence type="ECO:0000313" key="8">
    <source>
        <dbReference type="EMBL" id="KIQ03356.1"/>
    </source>
</evidence>
<protein>
    <recommendedName>
        <fullName evidence="7">Outer membrane protein beta-barrel domain-containing protein</fullName>
    </recommendedName>
</protein>
<dbReference type="AlphaFoldDB" id="A0A0D0L0Y1"/>
<dbReference type="SUPFAM" id="SSF56925">
    <property type="entry name" value="OMPA-like"/>
    <property type="match status" value="1"/>
</dbReference>
<keyword evidence="4" id="KW-0998">Cell outer membrane</keyword>
<evidence type="ECO:0000259" key="7">
    <source>
        <dbReference type="Pfam" id="PF13505"/>
    </source>
</evidence>
<feature type="domain" description="Outer membrane protein beta-barrel" evidence="7">
    <location>
        <begin position="9"/>
        <end position="209"/>
    </location>
</feature>
<dbReference type="Proteomes" id="UP000035017">
    <property type="component" value="Unassembled WGS sequence"/>
</dbReference>
<evidence type="ECO:0000256" key="5">
    <source>
        <dbReference type="ARBA" id="ARBA00038306"/>
    </source>
</evidence>
<comment type="similarity">
    <text evidence="5">Belongs to the Omp25/RopB family.</text>
</comment>